<feature type="domain" description="Manganese/iron superoxide dismutase C-terminal" evidence="6">
    <location>
        <begin position="92"/>
        <end position="191"/>
    </location>
</feature>
<keyword evidence="3 5" id="KW-0479">Metal-binding</keyword>
<dbReference type="InterPro" id="IPR050265">
    <property type="entry name" value="Fe/Mn_Superoxide_Dismutase"/>
</dbReference>
<evidence type="ECO:0000259" key="6">
    <source>
        <dbReference type="Pfam" id="PF02777"/>
    </source>
</evidence>
<dbReference type="InterPro" id="IPR036314">
    <property type="entry name" value="SOD_C_sf"/>
</dbReference>
<dbReference type="Pfam" id="PF02777">
    <property type="entry name" value="Sod_Fe_C"/>
    <property type="match status" value="1"/>
</dbReference>
<feature type="binding site" evidence="5">
    <location>
        <position position="25"/>
    </location>
    <ligand>
        <name>Mn(2+)</name>
        <dbReference type="ChEBI" id="CHEBI:29035"/>
    </ligand>
</feature>
<protein>
    <recommendedName>
        <fullName evidence="2">superoxide dismutase</fullName>
        <ecNumber evidence="2">1.15.1.1</ecNumber>
    </recommendedName>
</protein>
<dbReference type="GO" id="GO:0004784">
    <property type="term" value="F:superoxide dismutase activity"/>
    <property type="evidence" value="ECO:0007669"/>
    <property type="project" value="UniProtKB-EC"/>
</dbReference>
<name>A0A0G1C9P6_9BACT</name>
<evidence type="ECO:0000256" key="5">
    <source>
        <dbReference type="PIRSR" id="PIRSR000349-1"/>
    </source>
</evidence>
<feature type="binding site" evidence="5">
    <location>
        <position position="162"/>
    </location>
    <ligand>
        <name>Mn(2+)</name>
        <dbReference type="ChEBI" id="CHEBI:29035"/>
    </ligand>
</feature>
<dbReference type="PANTHER" id="PTHR11404:SF6">
    <property type="entry name" value="SUPEROXIDE DISMUTASE [MN], MITOCHONDRIAL"/>
    <property type="match status" value="1"/>
</dbReference>
<dbReference type="SUPFAM" id="SSF46609">
    <property type="entry name" value="Fe,Mn superoxide dismutase (SOD), N-terminal domain"/>
    <property type="match status" value="1"/>
</dbReference>
<evidence type="ECO:0000256" key="3">
    <source>
        <dbReference type="ARBA" id="ARBA00022723"/>
    </source>
</evidence>
<evidence type="ECO:0000256" key="1">
    <source>
        <dbReference type="ARBA" id="ARBA00008714"/>
    </source>
</evidence>
<feature type="binding site" evidence="5">
    <location>
        <position position="74"/>
    </location>
    <ligand>
        <name>Mn(2+)</name>
        <dbReference type="ChEBI" id="CHEBI:29035"/>
    </ligand>
</feature>
<sequence length="194" mass="22590">MQYEAKKFDNLLGLEGFSDSALNTHFALYEGYVNNTDKLLEKLEAMRAENKLDTPEYAELQRRLGWEFNGMRLHEYYFGSLSKNPKPISPDLALAKKLVEDFGSLENWEKDFRAVAGMRGIGWGILYYDRQVSRLINFWVNEHHIGHPAGLEPIINIDVFEHAYILDYGTKRAGYIDAFMKAVDWEVVQKRFKE</sequence>
<dbReference type="Proteomes" id="UP000034810">
    <property type="component" value="Unassembled WGS sequence"/>
</dbReference>
<comment type="caution">
    <text evidence="7">The sequence shown here is derived from an EMBL/GenBank/DDBJ whole genome shotgun (WGS) entry which is preliminary data.</text>
</comment>
<dbReference type="InterPro" id="IPR019832">
    <property type="entry name" value="Mn/Fe_SOD_C"/>
</dbReference>
<comment type="similarity">
    <text evidence="1">Belongs to the iron/manganese superoxide dismutase family.</text>
</comment>
<evidence type="ECO:0000256" key="4">
    <source>
        <dbReference type="ARBA" id="ARBA00023002"/>
    </source>
</evidence>
<dbReference type="Gene3D" id="3.55.40.20">
    <property type="entry name" value="Iron/manganese superoxide dismutase, C-terminal domain"/>
    <property type="match status" value="1"/>
</dbReference>
<dbReference type="GO" id="GO:0046872">
    <property type="term" value="F:metal ion binding"/>
    <property type="evidence" value="ECO:0007669"/>
    <property type="project" value="UniProtKB-KW"/>
</dbReference>
<proteinExistence type="inferred from homology"/>
<dbReference type="EMBL" id="LCFA01000011">
    <property type="protein sequence ID" value="KKS82272.1"/>
    <property type="molecule type" value="Genomic_DNA"/>
</dbReference>
<dbReference type="SUPFAM" id="SSF54719">
    <property type="entry name" value="Fe,Mn superoxide dismutase (SOD), C-terminal domain"/>
    <property type="match status" value="1"/>
</dbReference>
<dbReference type="PIRSF" id="PIRSF000349">
    <property type="entry name" value="SODismutase"/>
    <property type="match status" value="1"/>
</dbReference>
<accession>A0A0G1C9P6</accession>
<dbReference type="PANTHER" id="PTHR11404">
    <property type="entry name" value="SUPEROXIDE DISMUTASE 2"/>
    <property type="match status" value="1"/>
</dbReference>
<reference evidence="7 8" key="1">
    <citation type="journal article" date="2015" name="Nature">
        <title>rRNA introns, odd ribosomes, and small enigmatic genomes across a large radiation of phyla.</title>
        <authorList>
            <person name="Brown C.T."/>
            <person name="Hug L.A."/>
            <person name="Thomas B.C."/>
            <person name="Sharon I."/>
            <person name="Castelle C.J."/>
            <person name="Singh A."/>
            <person name="Wilkins M.J."/>
            <person name="Williams K.H."/>
            <person name="Banfield J.F."/>
        </authorList>
    </citation>
    <scope>NUCLEOTIDE SEQUENCE [LARGE SCALE GENOMIC DNA]</scope>
</reference>
<dbReference type="EC" id="1.15.1.1" evidence="2"/>
<gene>
    <name evidence="7" type="ORF">UV58_C0011G0026</name>
</gene>
<evidence type="ECO:0000313" key="7">
    <source>
        <dbReference type="EMBL" id="KKS82272.1"/>
    </source>
</evidence>
<evidence type="ECO:0000256" key="2">
    <source>
        <dbReference type="ARBA" id="ARBA00012682"/>
    </source>
</evidence>
<evidence type="ECO:0000313" key="8">
    <source>
        <dbReference type="Proteomes" id="UP000034810"/>
    </source>
</evidence>
<keyword evidence="4" id="KW-0560">Oxidoreductase</keyword>
<dbReference type="AlphaFoldDB" id="A0A0G1C9P6"/>
<dbReference type="InterPro" id="IPR001189">
    <property type="entry name" value="Mn/Fe_SOD"/>
</dbReference>
<dbReference type="InterPro" id="IPR036324">
    <property type="entry name" value="Mn/Fe_SOD_N_sf"/>
</dbReference>
<feature type="binding site" evidence="5">
    <location>
        <position position="158"/>
    </location>
    <ligand>
        <name>Mn(2+)</name>
        <dbReference type="ChEBI" id="CHEBI:29035"/>
    </ligand>
</feature>
<organism evidence="7 8">
    <name type="scientific">Candidatus Wolfebacteria bacterium GW2011_GWC1_43_10</name>
    <dbReference type="NCBI Taxonomy" id="1619011"/>
    <lineage>
        <taxon>Bacteria</taxon>
        <taxon>Candidatus Wolfeibacteriota</taxon>
    </lineage>
</organism>